<feature type="non-terminal residue" evidence="2">
    <location>
        <position position="367"/>
    </location>
</feature>
<feature type="compositionally biased region" description="Low complexity" evidence="1">
    <location>
        <begin position="314"/>
        <end position="330"/>
    </location>
</feature>
<accession>A0A2M7TKF2</accession>
<evidence type="ECO:0000313" key="3">
    <source>
        <dbReference type="Proteomes" id="UP000228920"/>
    </source>
</evidence>
<comment type="caution">
    <text evidence="2">The sequence shown here is derived from an EMBL/GenBank/DDBJ whole genome shotgun (WGS) entry which is preliminary data.</text>
</comment>
<feature type="region of interest" description="Disordered" evidence="1">
    <location>
        <begin position="305"/>
        <end position="335"/>
    </location>
</feature>
<sequence>MFISLGLIVAGYILASRDKQIVEPVFAGDPTYVSCMSNAMAPYMNALCGAKRAGELNGIKLLSPAWNVSNDTFEQFIPAMQAAGADFGCMDGIAVNIYNDGAAGGNNGDTWKIRQYINDKVRDYFQTEDLYLTETGMVETKRIQTPRPIAVANLKAELGALSVDDQIKALLIFNAFQTNPDSSFTHSYLSVNEIVDMCGSGGCGGKIGVNSARGFAQTFDYYDNLAASSSKFNLEIAEKDKAGATVQGINAALAKGAKTIVRIGIGDNGGGFYDVNNYIAYLKYLRQHTSGDFFAIAGPNEPDSETWIAPQCSGGTPPNDGGFDPDNPSNQPNTPICTIASPYVFGANVGHPGSLEEQNLVANAGGT</sequence>
<reference evidence="3" key="1">
    <citation type="submission" date="2017-09" db="EMBL/GenBank/DDBJ databases">
        <title>Depth-based differentiation of microbial function through sediment-hosted aquifers and enrichment of novel symbionts in the deep terrestrial subsurface.</title>
        <authorList>
            <person name="Probst A.J."/>
            <person name="Ladd B."/>
            <person name="Jarett J.K."/>
            <person name="Geller-Mcgrath D.E."/>
            <person name="Sieber C.M.K."/>
            <person name="Emerson J.B."/>
            <person name="Anantharaman K."/>
            <person name="Thomas B.C."/>
            <person name="Malmstrom R."/>
            <person name="Stieglmeier M."/>
            <person name="Klingl A."/>
            <person name="Woyke T."/>
            <person name="Ryan C.M."/>
            <person name="Banfield J.F."/>
        </authorList>
    </citation>
    <scope>NUCLEOTIDE SEQUENCE [LARGE SCALE GENOMIC DNA]</scope>
</reference>
<protein>
    <submittedName>
        <fullName evidence="2">Uncharacterized protein</fullName>
    </submittedName>
</protein>
<name>A0A2M7TKF2_UNCKA</name>
<evidence type="ECO:0000313" key="2">
    <source>
        <dbReference type="EMBL" id="PIZ46755.1"/>
    </source>
</evidence>
<gene>
    <name evidence="2" type="ORF">COY32_02815</name>
</gene>
<evidence type="ECO:0000256" key="1">
    <source>
        <dbReference type="SAM" id="MobiDB-lite"/>
    </source>
</evidence>
<organism evidence="2 3">
    <name type="scientific">candidate division WWE3 bacterium CG_4_10_14_0_2_um_filter_41_14</name>
    <dbReference type="NCBI Taxonomy" id="1975072"/>
    <lineage>
        <taxon>Bacteria</taxon>
        <taxon>Katanobacteria</taxon>
    </lineage>
</organism>
<dbReference type="EMBL" id="PFNL01000081">
    <property type="protein sequence ID" value="PIZ46755.1"/>
    <property type="molecule type" value="Genomic_DNA"/>
</dbReference>
<dbReference type="Proteomes" id="UP000228920">
    <property type="component" value="Unassembled WGS sequence"/>
</dbReference>
<dbReference type="AlphaFoldDB" id="A0A2M7TKF2"/>
<proteinExistence type="predicted"/>